<protein>
    <submittedName>
        <fullName evidence="6">P-type conjugative transfer protein TrbL</fullName>
    </submittedName>
</protein>
<keyword evidence="4 5" id="KW-0472">Membrane</keyword>
<dbReference type="Proteomes" id="UP001267426">
    <property type="component" value="Unassembled WGS sequence"/>
</dbReference>
<organism evidence="6 7">
    <name type="scientific">Rubrivirga litoralis</name>
    <dbReference type="NCBI Taxonomy" id="3075598"/>
    <lineage>
        <taxon>Bacteria</taxon>
        <taxon>Pseudomonadati</taxon>
        <taxon>Rhodothermota</taxon>
        <taxon>Rhodothermia</taxon>
        <taxon>Rhodothermales</taxon>
        <taxon>Rubricoccaceae</taxon>
        <taxon>Rubrivirga</taxon>
    </lineage>
</organism>
<dbReference type="InterPro" id="IPR007688">
    <property type="entry name" value="Conjugal_tfr_TrbL/VirB6"/>
</dbReference>
<evidence type="ECO:0000256" key="4">
    <source>
        <dbReference type="ARBA" id="ARBA00023136"/>
    </source>
</evidence>
<accession>A0ABU3BQ29</accession>
<evidence type="ECO:0000313" key="6">
    <source>
        <dbReference type="EMBL" id="MDT0631395.1"/>
    </source>
</evidence>
<evidence type="ECO:0000256" key="2">
    <source>
        <dbReference type="ARBA" id="ARBA00022692"/>
    </source>
</evidence>
<keyword evidence="2 5" id="KW-0812">Transmembrane</keyword>
<sequence>MTLHRLRDSASQQPDRRRVLTRRVLGGAGLTALALGLVPDAAAQLPPPEVLDTIVEDFRTAADSARPALLAIARGTFGVLAIIEIALSGLFWTLRAEGPYKVLTGLVVKLGWLAFAFGLIATFDRWFPPIINGFLAAGQSASPGTFSPGEVLGLGVQISTSMVGAMFEELSLLDIDGPTLTNIVLVAIAALVMEILFAVIAGMVVLVLVESFLVLACGSLVLGFAAFRGTASLADRFVAYVFAVGIKLFLLFLLVSVGMDIAQAWLPIIESNPGDVAPMLAVLGGAITFALLVIVLPSKAASFLTRDFQPGFVKALSAV</sequence>
<keyword evidence="3 5" id="KW-1133">Transmembrane helix</keyword>
<feature type="transmembrane region" description="Helical" evidence="5">
    <location>
        <begin position="67"/>
        <end position="94"/>
    </location>
</feature>
<dbReference type="EMBL" id="JAVRHT010000012">
    <property type="protein sequence ID" value="MDT0631395.1"/>
    <property type="molecule type" value="Genomic_DNA"/>
</dbReference>
<evidence type="ECO:0000313" key="7">
    <source>
        <dbReference type="Proteomes" id="UP001267426"/>
    </source>
</evidence>
<dbReference type="PROSITE" id="PS51318">
    <property type="entry name" value="TAT"/>
    <property type="match status" value="1"/>
</dbReference>
<evidence type="ECO:0000256" key="3">
    <source>
        <dbReference type="ARBA" id="ARBA00022989"/>
    </source>
</evidence>
<dbReference type="InterPro" id="IPR006311">
    <property type="entry name" value="TAT_signal"/>
</dbReference>
<dbReference type="NCBIfam" id="TIGR02783">
    <property type="entry name" value="TrbL_P"/>
    <property type="match status" value="1"/>
</dbReference>
<feature type="transmembrane region" description="Helical" evidence="5">
    <location>
        <begin position="277"/>
        <end position="296"/>
    </location>
</feature>
<feature type="transmembrane region" description="Helical" evidence="5">
    <location>
        <begin position="106"/>
        <end position="127"/>
    </location>
</feature>
<feature type="transmembrane region" description="Helical" evidence="5">
    <location>
        <begin position="147"/>
        <end position="167"/>
    </location>
</feature>
<gene>
    <name evidence="6" type="primary">trbL</name>
    <name evidence="6" type="ORF">RM540_06490</name>
</gene>
<feature type="transmembrane region" description="Helical" evidence="5">
    <location>
        <begin position="237"/>
        <end position="257"/>
    </location>
</feature>
<feature type="transmembrane region" description="Helical" evidence="5">
    <location>
        <begin position="179"/>
        <end position="200"/>
    </location>
</feature>
<comment type="subcellular location">
    <subcellularLocation>
        <location evidence="1">Membrane</location>
        <topology evidence="1">Multi-pass membrane protein</topology>
    </subcellularLocation>
</comment>
<dbReference type="InterPro" id="IPR014150">
    <property type="entry name" value="Conjugal_tfr_TrbL"/>
</dbReference>
<dbReference type="RefSeq" id="WP_311662738.1">
    <property type="nucleotide sequence ID" value="NZ_JAVRHT010000012.1"/>
</dbReference>
<evidence type="ECO:0000256" key="1">
    <source>
        <dbReference type="ARBA" id="ARBA00004141"/>
    </source>
</evidence>
<proteinExistence type="predicted"/>
<name>A0ABU3BQ29_9BACT</name>
<keyword evidence="7" id="KW-1185">Reference proteome</keyword>
<feature type="transmembrane region" description="Helical" evidence="5">
    <location>
        <begin position="206"/>
        <end position="225"/>
    </location>
</feature>
<reference evidence="6 7" key="1">
    <citation type="submission" date="2023-09" db="EMBL/GenBank/DDBJ databases">
        <authorList>
            <person name="Rey-Velasco X."/>
        </authorList>
    </citation>
    <scope>NUCLEOTIDE SEQUENCE [LARGE SCALE GENOMIC DNA]</scope>
    <source>
        <strain evidence="6 7">F394</strain>
    </source>
</reference>
<comment type="caution">
    <text evidence="6">The sequence shown here is derived from an EMBL/GenBank/DDBJ whole genome shotgun (WGS) entry which is preliminary data.</text>
</comment>
<dbReference type="Pfam" id="PF04610">
    <property type="entry name" value="TrbL"/>
    <property type="match status" value="1"/>
</dbReference>
<evidence type="ECO:0000256" key="5">
    <source>
        <dbReference type="SAM" id="Phobius"/>
    </source>
</evidence>